<organism evidence="6 7">
    <name type="scientific">Lentilactobacillus farraginis DSM 18382 = JCM 14108</name>
    <dbReference type="NCBI Taxonomy" id="1423743"/>
    <lineage>
        <taxon>Bacteria</taxon>
        <taxon>Bacillati</taxon>
        <taxon>Bacillota</taxon>
        <taxon>Bacilli</taxon>
        <taxon>Lactobacillales</taxon>
        <taxon>Lactobacillaceae</taxon>
        <taxon>Lentilactobacillus</taxon>
    </lineage>
</organism>
<dbReference type="FunFam" id="3.40.640.10:FF:000009">
    <property type="entry name" value="Cystathionine gamma-synthase homolog"/>
    <property type="match status" value="1"/>
</dbReference>
<proteinExistence type="inferred from homology"/>
<evidence type="ECO:0000313" key="7">
    <source>
        <dbReference type="Proteomes" id="UP000051966"/>
    </source>
</evidence>
<reference evidence="6 7" key="1">
    <citation type="journal article" date="2015" name="Genome Announc.">
        <title>Expanding the biotechnology potential of lactobacilli through comparative genomics of 213 strains and associated genera.</title>
        <authorList>
            <person name="Sun Z."/>
            <person name="Harris H.M."/>
            <person name="McCann A."/>
            <person name="Guo C."/>
            <person name="Argimon S."/>
            <person name="Zhang W."/>
            <person name="Yang X."/>
            <person name="Jeffery I.B."/>
            <person name="Cooney J.C."/>
            <person name="Kagawa T.F."/>
            <person name="Liu W."/>
            <person name="Song Y."/>
            <person name="Salvetti E."/>
            <person name="Wrobel A."/>
            <person name="Rasinkangas P."/>
            <person name="Parkhill J."/>
            <person name="Rea M.C."/>
            <person name="O'Sullivan O."/>
            <person name="Ritari J."/>
            <person name="Douillard F.P."/>
            <person name="Paul Ross R."/>
            <person name="Yang R."/>
            <person name="Briner A.E."/>
            <person name="Felis G.E."/>
            <person name="de Vos W.M."/>
            <person name="Barrangou R."/>
            <person name="Klaenhammer T.R."/>
            <person name="Caufield P.W."/>
            <person name="Cui Y."/>
            <person name="Zhang H."/>
            <person name="O'Toole P.W."/>
        </authorList>
    </citation>
    <scope>NUCLEOTIDE SEQUENCE [LARGE SCALE GENOMIC DNA]</scope>
    <source>
        <strain evidence="6 7">DSM 18382</strain>
    </source>
</reference>
<evidence type="ECO:0000256" key="1">
    <source>
        <dbReference type="ARBA" id="ARBA00001933"/>
    </source>
</evidence>
<evidence type="ECO:0000256" key="4">
    <source>
        <dbReference type="PIRSR" id="PIRSR001434-2"/>
    </source>
</evidence>
<dbReference type="CDD" id="cd00614">
    <property type="entry name" value="CGS_like"/>
    <property type="match status" value="1"/>
</dbReference>
<dbReference type="InterPro" id="IPR054542">
    <property type="entry name" value="Cys_met_metab_PP"/>
</dbReference>
<dbReference type="AlphaFoldDB" id="A0A0R1VJN4"/>
<evidence type="ECO:0000256" key="5">
    <source>
        <dbReference type="RuleBase" id="RU362118"/>
    </source>
</evidence>
<dbReference type="PANTHER" id="PTHR11808">
    <property type="entry name" value="TRANS-SULFURATION ENZYME FAMILY MEMBER"/>
    <property type="match status" value="1"/>
</dbReference>
<dbReference type="GO" id="GO:0030170">
    <property type="term" value="F:pyridoxal phosphate binding"/>
    <property type="evidence" value="ECO:0007669"/>
    <property type="project" value="InterPro"/>
</dbReference>
<sequence length="384" mass="42508">MFWLTKFNTLLVRGGKPDDNHTGAVNVPIYNSSTYRYPKLGSDVRWDYERSGNPTRDNVENVCAELENGDRGFAFSSGMAAIHAALSLFKPGDHLVIGDNIYGGTFRLVNDFLKPRGIKFTAVDTQDLQAVEAAFTPATKAVYFETVTNPLLKVSSVKQISRLAHQHNAMVIVDNTFLTPYLQKPLNLGADLVLHSATKYLGGHSDIMAGIIVTKNKALSDRVYKLQNSIGAVLAPQEANLLRRGIQTLNLRMDRHISNAKKIIKYLERNDKVGRVYYPTVDKNSTDYAIIKDEARGAGGVLSFELKDGLDAAKFVNSLQLIILAVSLGAAESLVEVPAFMSHFEIPKPRRLEMGIKDELIRLSVGLEDVDDLIADLEQAFERL</sequence>
<dbReference type="Gene3D" id="3.90.1150.10">
    <property type="entry name" value="Aspartate Aminotransferase, domain 1"/>
    <property type="match status" value="1"/>
</dbReference>
<dbReference type="InterPro" id="IPR000277">
    <property type="entry name" value="Cys/Met-Metab_PyrdxlP-dep_enz"/>
</dbReference>
<dbReference type="PATRIC" id="fig|1423743.5.peg.730"/>
<accession>A0A0R1VJN4</accession>
<evidence type="ECO:0000313" key="6">
    <source>
        <dbReference type="EMBL" id="KRM05485.1"/>
    </source>
</evidence>
<dbReference type="GO" id="GO:0009086">
    <property type="term" value="P:methionine biosynthetic process"/>
    <property type="evidence" value="ECO:0007669"/>
    <property type="project" value="UniProtKB-ARBA"/>
</dbReference>
<dbReference type="FunFam" id="3.90.1150.10:FF:000033">
    <property type="entry name" value="Cystathionine gamma-synthase"/>
    <property type="match status" value="1"/>
</dbReference>
<gene>
    <name evidence="6" type="ORF">FD41_GL000717</name>
</gene>
<dbReference type="PIRSF" id="PIRSF001434">
    <property type="entry name" value="CGS"/>
    <property type="match status" value="1"/>
</dbReference>
<dbReference type="GO" id="GO:0016846">
    <property type="term" value="F:carbon-sulfur lyase activity"/>
    <property type="evidence" value="ECO:0007669"/>
    <property type="project" value="TreeGrafter"/>
</dbReference>
<dbReference type="Proteomes" id="UP000051966">
    <property type="component" value="Unassembled WGS sequence"/>
</dbReference>
<dbReference type="PROSITE" id="PS00868">
    <property type="entry name" value="CYS_MET_METAB_PP"/>
    <property type="match status" value="1"/>
</dbReference>
<dbReference type="GO" id="GO:0005737">
    <property type="term" value="C:cytoplasm"/>
    <property type="evidence" value="ECO:0007669"/>
    <property type="project" value="TreeGrafter"/>
</dbReference>
<feature type="modified residue" description="N6-(pyridoxal phosphate)lysine" evidence="4">
    <location>
        <position position="199"/>
    </location>
</feature>
<name>A0A0R1VJN4_9LACO</name>
<evidence type="ECO:0000256" key="2">
    <source>
        <dbReference type="ARBA" id="ARBA00009077"/>
    </source>
</evidence>
<dbReference type="Pfam" id="PF01053">
    <property type="entry name" value="Cys_Met_Meta_PP"/>
    <property type="match status" value="1"/>
</dbReference>
<dbReference type="InterPro" id="IPR015424">
    <property type="entry name" value="PyrdxlP-dep_Trfase"/>
</dbReference>
<dbReference type="EMBL" id="AZFY01000108">
    <property type="protein sequence ID" value="KRM05485.1"/>
    <property type="molecule type" value="Genomic_DNA"/>
</dbReference>
<dbReference type="SUPFAM" id="SSF53383">
    <property type="entry name" value="PLP-dependent transferases"/>
    <property type="match status" value="1"/>
</dbReference>
<comment type="similarity">
    <text evidence="2 5">Belongs to the trans-sulfuration enzymes family.</text>
</comment>
<comment type="caution">
    <text evidence="6">The sequence shown here is derived from an EMBL/GenBank/DDBJ whole genome shotgun (WGS) entry which is preliminary data.</text>
</comment>
<protein>
    <submittedName>
        <fullName evidence="6">Cystathionine gamma-lyase</fullName>
    </submittedName>
</protein>
<dbReference type="GO" id="GO:0019346">
    <property type="term" value="P:transsulfuration"/>
    <property type="evidence" value="ECO:0007669"/>
    <property type="project" value="InterPro"/>
</dbReference>
<keyword evidence="7" id="KW-1185">Reference proteome</keyword>
<dbReference type="Gene3D" id="3.40.640.10">
    <property type="entry name" value="Type I PLP-dependent aspartate aminotransferase-like (Major domain)"/>
    <property type="match status" value="1"/>
</dbReference>
<keyword evidence="3 4" id="KW-0663">Pyridoxal phosphate</keyword>
<dbReference type="InterPro" id="IPR015421">
    <property type="entry name" value="PyrdxlP-dep_Trfase_major"/>
</dbReference>
<keyword evidence="6" id="KW-0456">Lyase</keyword>
<comment type="cofactor">
    <cofactor evidence="1 5">
        <name>pyridoxal 5'-phosphate</name>
        <dbReference type="ChEBI" id="CHEBI:597326"/>
    </cofactor>
</comment>
<evidence type="ECO:0000256" key="3">
    <source>
        <dbReference type="ARBA" id="ARBA00022898"/>
    </source>
</evidence>
<dbReference type="InterPro" id="IPR015422">
    <property type="entry name" value="PyrdxlP-dep_Trfase_small"/>
</dbReference>